<organism evidence="1 2">
    <name type="scientific">Colletotrichum tofieldiae</name>
    <dbReference type="NCBI Taxonomy" id="708197"/>
    <lineage>
        <taxon>Eukaryota</taxon>
        <taxon>Fungi</taxon>
        <taxon>Dikarya</taxon>
        <taxon>Ascomycota</taxon>
        <taxon>Pezizomycotina</taxon>
        <taxon>Sordariomycetes</taxon>
        <taxon>Hypocreomycetidae</taxon>
        <taxon>Glomerellales</taxon>
        <taxon>Glomerellaceae</taxon>
        <taxon>Colletotrichum</taxon>
        <taxon>Colletotrichum spaethianum species complex</taxon>
    </lineage>
</organism>
<evidence type="ECO:0000313" key="2">
    <source>
        <dbReference type="Proteomes" id="UP000076552"/>
    </source>
</evidence>
<accession>A0A166TFC0</accession>
<name>A0A166TFC0_9PEZI</name>
<feature type="non-terminal residue" evidence="1">
    <location>
        <position position="73"/>
    </location>
</feature>
<reference evidence="1 2" key="1">
    <citation type="submission" date="2015-06" db="EMBL/GenBank/DDBJ databases">
        <title>Survival trade-offs in plant roots during colonization by closely related pathogenic and mutualistic fungi.</title>
        <authorList>
            <person name="Hacquard S."/>
            <person name="Kracher B."/>
            <person name="Hiruma K."/>
            <person name="Weinman A."/>
            <person name="Muench P."/>
            <person name="Garrido Oter R."/>
            <person name="Ver Loren van Themaat E."/>
            <person name="Dallerey J.-F."/>
            <person name="Damm U."/>
            <person name="Henrissat B."/>
            <person name="Lespinet O."/>
            <person name="Thon M."/>
            <person name="Kemen E."/>
            <person name="McHardy A.C."/>
            <person name="Schulze-Lefert P."/>
            <person name="O'Connell R.J."/>
        </authorList>
    </citation>
    <scope>NUCLEOTIDE SEQUENCE [LARGE SCALE GENOMIC DNA]</scope>
    <source>
        <strain evidence="1 2">0861</strain>
    </source>
</reference>
<dbReference type="EMBL" id="LFIV01000064">
    <property type="protein sequence ID" value="KZL71994.1"/>
    <property type="molecule type" value="Genomic_DNA"/>
</dbReference>
<proteinExistence type="predicted"/>
<protein>
    <submittedName>
        <fullName evidence="1">Uncharacterized protein</fullName>
    </submittedName>
</protein>
<dbReference type="AlphaFoldDB" id="A0A166TFC0"/>
<sequence length="73" mass="7826">KEGVPVLAERQPNSFSQVASAVAFKRSCKRKENEAFEHSAETIGACCKPHEKSDVGLELGGLGEPRAIFGMPP</sequence>
<gene>
    <name evidence="1" type="ORF">CT0861_13267</name>
</gene>
<dbReference type="Proteomes" id="UP000076552">
    <property type="component" value="Unassembled WGS sequence"/>
</dbReference>
<comment type="caution">
    <text evidence="1">The sequence shown here is derived from an EMBL/GenBank/DDBJ whole genome shotgun (WGS) entry which is preliminary data.</text>
</comment>
<evidence type="ECO:0000313" key="1">
    <source>
        <dbReference type="EMBL" id="KZL71994.1"/>
    </source>
</evidence>
<keyword evidence="2" id="KW-1185">Reference proteome</keyword>
<feature type="non-terminal residue" evidence="1">
    <location>
        <position position="1"/>
    </location>
</feature>